<name>A0A6G1F2B3_9ORYZ</name>
<reference evidence="2 3" key="1">
    <citation type="submission" date="2019-11" db="EMBL/GenBank/DDBJ databases">
        <title>Whole genome sequence of Oryza granulata.</title>
        <authorList>
            <person name="Li W."/>
        </authorList>
    </citation>
    <scope>NUCLEOTIDE SEQUENCE [LARGE SCALE GENOMIC DNA]</scope>
    <source>
        <strain evidence="3">cv. Menghai</strain>
        <tissue evidence="2">Leaf</tissue>
    </source>
</reference>
<accession>A0A6G1F2B3</accession>
<evidence type="ECO:0000313" key="3">
    <source>
        <dbReference type="Proteomes" id="UP000479710"/>
    </source>
</evidence>
<dbReference type="GO" id="GO:0000775">
    <property type="term" value="C:chromosome, centromeric region"/>
    <property type="evidence" value="ECO:0007669"/>
    <property type="project" value="InterPro"/>
</dbReference>
<comment type="caution">
    <text evidence="2">The sequence shown here is derived from an EMBL/GenBank/DDBJ whole genome shotgun (WGS) entry which is preliminary data.</text>
</comment>
<sequence length="226" mass="24567">MAAAAAAARSGLIPGGKTGGHGLRSPGKPVALADITNTGRPNPPGSVHAVADVLKENAKLRHLLAERTKVIEVSRIEMQKVRFALQSMQQKNLQLVQELNQGKDRDIKARPSKRAPAEAHQKATGAITELPPSVCSSQLHSIERPTKLCSGNLPLPLEPASGNRELRSSSTPPNQERKRFDRLLKSLGMQLGTNKVTLHMYMKHMALEAKTLDHARWQPKLLACEG</sequence>
<organism evidence="2 3">
    <name type="scientific">Oryza meyeriana var. granulata</name>
    <dbReference type="NCBI Taxonomy" id="110450"/>
    <lineage>
        <taxon>Eukaryota</taxon>
        <taxon>Viridiplantae</taxon>
        <taxon>Streptophyta</taxon>
        <taxon>Embryophyta</taxon>
        <taxon>Tracheophyta</taxon>
        <taxon>Spermatophyta</taxon>
        <taxon>Magnoliopsida</taxon>
        <taxon>Liliopsida</taxon>
        <taxon>Poales</taxon>
        <taxon>Poaceae</taxon>
        <taxon>BOP clade</taxon>
        <taxon>Oryzoideae</taxon>
        <taxon>Oryzeae</taxon>
        <taxon>Oryzinae</taxon>
        <taxon>Oryza</taxon>
        <taxon>Oryza meyeriana</taxon>
    </lineage>
</organism>
<dbReference type="InterPro" id="IPR044693">
    <property type="entry name" value="SGO_plant"/>
</dbReference>
<protein>
    <submittedName>
        <fullName evidence="2">Uncharacterized protein</fullName>
    </submittedName>
</protein>
<feature type="region of interest" description="Disordered" evidence="1">
    <location>
        <begin position="102"/>
        <end position="128"/>
    </location>
</feature>
<dbReference type="AlphaFoldDB" id="A0A6G1F2B3"/>
<proteinExistence type="predicted"/>
<feature type="region of interest" description="Disordered" evidence="1">
    <location>
        <begin position="150"/>
        <end position="177"/>
    </location>
</feature>
<dbReference type="PANTHER" id="PTHR34373">
    <property type="entry name" value="SHUGOSHIN 2"/>
    <property type="match status" value="1"/>
</dbReference>
<keyword evidence="3" id="KW-1185">Reference proteome</keyword>
<gene>
    <name evidence="2" type="ORF">E2562_002418</name>
</gene>
<dbReference type="EMBL" id="SPHZ02000001">
    <property type="protein sequence ID" value="KAF0931046.1"/>
    <property type="molecule type" value="Genomic_DNA"/>
</dbReference>
<feature type="compositionally biased region" description="Gly residues" evidence="1">
    <location>
        <begin position="13"/>
        <end position="22"/>
    </location>
</feature>
<dbReference type="GO" id="GO:0045144">
    <property type="term" value="P:meiotic sister chromatid segregation"/>
    <property type="evidence" value="ECO:0007669"/>
    <property type="project" value="InterPro"/>
</dbReference>
<dbReference type="Proteomes" id="UP000479710">
    <property type="component" value="Unassembled WGS sequence"/>
</dbReference>
<feature type="region of interest" description="Disordered" evidence="1">
    <location>
        <begin position="1"/>
        <end position="44"/>
    </location>
</feature>
<evidence type="ECO:0000256" key="1">
    <source>
        <dbReference type="SAM" id="MobiDB-lite"/>
    </source>
</evidence>
<feature type="compositionally biased region" description="Basic and acidic residues" evidence="1">
    <location>
        <begin position="102"/>
        <end position="121"/>
    </location>
</feature>
<dbReference type="PANTHER" id="PTHR34373:SF16">
    <property type="entry name" value="SHUGOSHIN-1"/>
    <property type="match status" value="1"/>
</dbReference>
<dbReference type="OrthoDB" id="770508at2759"/>
<dbReference type="GO" id="GO:0034090">
    <property type="term" value="P:maintenance of meiotic sister chromatid cohesion"/>
    <property type="evidence" value="ECO:0007669"/>
    <property type="project" value="InterPro"/>
</dbReference>
<evidence type="ECO:0000313" key="2">
    <source>
        <dbReference type="EMBL" id="KAF0931046.1"/>
    </source>
</evidence>